<feature type="transmembrane region" description="Helical" evidence="2">
    <location>
        <begin position="254"/>
        <end position="275"/>
    </location>
</feature>
<proteinExistence type="predicted"/>
<keyword evidence="2" id="KW-1133">Transmembrane helix</keyword>
<protein>
    <submittedName>
        <fullName evidence="3">Transporter</fullName>
    </submittedName>
</protein>
<organism evidence="3 4">
    <name type="scientific">Streptomyces sedi</name>
    <dbReference type="NCBI Taxonomy" id="555059"/>
    <lineage>
        <taxon>Bacteria</taxon>
        <taxon>Bacillati</taxon>
        <taxon>Actinomycetota</taxon>
        <taxon>Actinomycetes</taxon>
        <taxon>Kitasatosporales</taxon>
        <taxon>Streptomycetaceae</taxon>
        <taxon>Streptomyces</taxon>
    </lineage>
</organism>
<keyword evidence="4" id="KW-1185">Reference proteome</keyword>
<feature type="transmembrane region" description="Helical" evidence="2">
    <location>
        <begin position="336"/>
        <end position="354"/>
    </location>
</feature>
<feature type="transmembrane region" description="Helical" evidence="2">
    <location>
        <begin position="512"/>
        <end position="534"/>
    </location>
</feature>
<feature type="transmembrane region" description="Helical" evidence="2">
    <location>
        <begin position="479"/>
        <end position="506"/>
    </location>
</feature>
<feature type="transmembrane region" description="Helical" evidence="2">
    <location>
        <begin position="123"/>
        <end position="144"/>
    </location>
</feature>
<keyword evidence="2" id="KW-0472">Membrane</keyword>
<evidence type="ECO:0000313" key="3">
    <source>
        <dbReference type="EMBL" id="TNM26493.1"/>
    </source>
</evidence>
<feature type="transmembrane region" description="Helical" evidence="2">
    <location>
        <begin position="438"/>
        <end position="459"/>
    </location>
</feature>
<reference evidence="3 4" key="1">
    <citation type="submission" date="2019-06" db="EMBL/GenBank/DDBJ databases">
        <title>Draft genome of Streptomyces sedi sp. JCM16909.</title>
        <authorList>
            <person name="Klykleung N."/>
            <person name="Tanasupawat S."/>
            <person name="Kudo T."/>
            <person name="Yuki M."/>
            <person name="Ohkuma M."/>
        </authorList>
    </citation>
    <scope>NUCLEOTIDE SEQUENCE [LARGE SCALE GENOMIC DNA]</scope>
    <source>
        <strain evidence="3 4">JCM 16909</strain>
    </source>
</reference>
<keyword evidence="2" id="KW-0812">Transmembrane</keyword>
<evidence type="ECO:0000256" key="1">
    <source>
        <dbReference type="SAM" id="MobiDB-lite"/>
    </source>
</evidence>
<feature type="transmembrane region" description="Helical" evidence="2">
    <location>
        <begin position="195"/>
        <end position="214"/>
    </location>
</feature>
<dbReference type="EMBL" id="VDGT01000022">
    <property type="protein sequence ID" value="TNM26493.1"/>
    <property type="molecule type" value="Genomic_DNA"/>
</dbReference>
<evidence type="ECO:0000313" key="4">
    <source>
        <dbReference type="Proteomes" id="UP000311713"/>
    </source>
</evidence>
<gene>
    <name evidence="3" type="ORF">FH715_23740</name>
</gene>
<dbReference type="Proteomes" id="UP000311713">
    <property type="component" value="Unassembled WGS sequence"/>
</dbReference>
<dbReference type="PRINTS" id="PR00173">
    <property type="entry name" value="EDTRNSPORT"/>
</dbReference>
<evidence type="ECO:0000256" key="2">
    <source>
        <dbReference type="SAM" id="Phobius"/>
    </source>
</evidence>
<feature type="transmembrane region" description="Helical" evidence="2">
    <location>
        <begin position="360"/>
        <end position="378"/>
    </location>
</feature>
<feature type="transmembrane region" description="Helical" evidence="2">
    <location>
        <begin position="50"/>
        <end position="72"/>
    </location>
</feature>
<feature type="transmembrane region" description="Helical" evidence="2">
    <location>
        <begin position="150"/>
        <end position="175"/>
    </location>
</feature>
<name>A0A5C4UT59_9ACTN</name>
<accession>A0A5C4UT59</accession>
<feature type="region of interest" description="Disordered" evidence="1">
    <location>
        <begin position="290"/>
        <end position="312"/>
    </location>
</feature>
<dbReference type="OrthoDB" id="4334618at2"/>
<dbReference type="AlphaFoldDB" id="A0A5C4UT59"/>
<comment type="caution">
    <text evidence="3">The sequence shown here is derived from an EMBL/GenBank/DDBJ whole genome shotgun (WGS) entry which is preliminary data.</text>
</comment>
<feature type="transmembrane region" description="Helical" evidence="2">
    <location>
        <begin position="84"/>
        <end position="102"/>
    </location>
</feature>
<feature type="transmembrane region" description="Helical" evidence="2">
    <location>
        <begin position="406"/>
        <end position="426"/>
    </location>
</feature>
<sequence>MSTAELPPAPAVAPPDERITDPSVAATTAVFVRLKLSLLRNGMRQSNGKSAAFVGSAVLAALVGALGLLGLVALRGNEYGPDTGVVLVAVIALGWAFLPLFVGVDETLDPGRLAMLPLRPAPLLVAQLASGLVGSGPLFTLLLLTGAALVAVHGVAAALTAVVAVPLVLVFCVALTRALATANARLLTSRRGRDLAVLSGLLVAFGLQGLNLALSRMANEDGSLAPTRPLADVLGWLPPASAVRAVRLADEGSAVGAVLALAATAGCLALLLLWWRRTLTALLTAPDASSLQPPPDAGPAHDRRENGLAGLLPTGRTGTVMLRVLRYAWRDPKAKMGWATSLGMAVLLPLVLTVRDGGSVYTACWAAGMLGLLMYNQFGSDYSGFWLVAQTIAAPRDAFVELRARMLVICLLGLPLMVAVVLGTAALSNDWESLPTGLGLTLTLLGALLAVGAVTSAWLPYSIPQEGAMKNVAPGQSGLAWGSILGGTLVGAVLSAPVGLLALLLHGGPTNWALVPAGLAWGTALCWGALWLAARRTAAALPEILAAVSKG</sequence>
<dbReference type="RefSeq" id="WP_139648710.1">
    <property type="nucleotide sequence ID" value="NZ_BAAAZS010000057.1"/>
</dbReference>